<evidence type="ECO:0000256" key="8">
    <source>
        <dbReference type="ARBA" id="ARBA00022776"/>
    </source>
</evidence>
<protein>
    <recommendedName>
        <fullName evidence="4 11">Condensin complex subunit 2</fullName>
    </recommendedName>
</protein>
<evidence type="ECO:0000256" key="7">
    <source>
        <dbReference type="ARBA" id="ARBA00022618"/>
    </source>
</evidence>
<keyword evidence="10 11" id="KW-0131">Cell cycle</keyword>
<feature type="compositionally biased region" description="Acidic residues" evidence="12">
    <location>
        <begin position="358"/>
        <end position="369"/>
    </location>
</feature>
<proteinExistence type="inferred from homology"/>
<feature type="region of interest" description="Disordered" evidence="12">
    <location>
        <begin position="349"/>
        <end position="373"/>
    </location>
</feature>
<evidence type="ECO:0000313" key="13">
    <source>
        <dbReference type="EMBL" id="KAL1793025.1"/>
    </source>
</evidence>
<keyword evidence="7 11" id="KW-0132">Cell division</keyword>
<comment type="function">
    <text evidence="11">Regulatory subunit of the condensin complex, a complex required for conversion of interphase chromatin into mitotic-like condense chromosomes.</text>
</comment>
<dbReference type="InterPro" id="IPR022816">
    <property type="entry name" value="Condensin_barren_su2"/>
</dbReference>
<evidence type="ECO:0000256" key="5">
    <source>
        <dbReference type="ARBA" id="ARBA00022454"/>
    </source>
</evidence>
<dbReference type="PIRSF" id="PIRSF017126">
    <property type="entry name" value="Condensin_H"/>
    <property type="match status" value="1"/>
</dbReference>
<keyword evidence="14" id="KW-1185">Reference proteome</keyword>
<keyword evidence="6" id="KW-0963">Cytoplasm</keyword>
<organism evidence="13 14">
    <name type="scientific">Alternaria dauci</name>
    <dbReference type="NCBI Taxonomy" id="48095"/>
    <lineage>
        <taxon>Eukaryota</taxon>
        <taxon>Fungi</taxon>
        <taxon>Dikarya</taxon>
        <taxon>Ascomycota</taxon>
        <taxon>Pezizomycotina</taxon>
        <taxon>Dothideomycetes</taxon>
        <taxon>Pleosporomycetidae</taxon>
        <taxon>Pleosporales</taxon>
        <taxon>Pleosporineae</taxon>
        <taxon>Pleosporaceae</taxon>
        <taxon>Alternaria</taxon>
        <taxon>Alternaria sect. Porri</taxon>
    </lineage>
</organism>
<dbReference type="GeneID" id="96088329"/>
<feature type="region of interest" description="Disordered" evidence="12">
    <location>
        <begin position="273"/>
        <end position="303"/>
    </location>
</feature>
<evidence type="ECO:0000256" key="12">
    <source>
        <dbReference type="SAM" id="MobiDB-lite"/>
    </source>
</evidence>
<dbReference type="EMBL" id="JBHGVX010000008">
    <property type="protein sequence ID" value="KAL1793025.1"/>
    <property type="molecule type" value="Genomic_DNA"/>
</dbReference>
<comment type="similarity">
    <text evidence="3 11">Belongs to the CND2 (condensin subunit 2) family.</text>
</comment>
<keyword evidence="8 11" id="KW-0498">Mitosis</keyword>
<reference evidence="13 14" key="1">
    <citation type="submission" date="2024-09" db="EMBL/GenBank/DDBJ databases">
        <title>T2T genomes of carrot and Alternaria dauci and their utility for understanding host-pathogen interaction during carrot leaf blight disease.</title>
        <authorList>
            <person name="Liu W."/>
            <person name="Xu S."/>
            <person name="Ou C."/>
            <person name="Liu X."/>
            <person name="Zhuang F."/>
            <person name="Deng X.W."/>
        </authorList>
    </citation>
    <scope>NUCLEOTIDE SEQUENCE [LARGE SCALE GENOMIC DNA]</scope>
    <source>
        <strain evidence="13 14">A2016</strain>
    </source>
</reference>
<keyword evidence="9 11" id="KW-0226">DNA condensation</keyword>
<evidence type="ECO:0000256" key="10">
    <source>
        <dbReference type="ARBA" id="ARBA00023306"/>
    </source>
</evidence>
<evidence type="ECO:0000256" key="3">
    <source>
        <dbReference type="ARBA" id="ARBA00009471"/>
    </source>
</evidence>
<evidence type="ECO:0000313" key="14">
    <source>
        <dbReference type="Proteomes" id="UP001578633"/>
    </source>
</evidence>
<feature type="region of interest" description="Disordered" evidence="12">
    <location>
        <begin position="171"/>
        <end position="213"/>
    </location>
</feature>
<sequence length="791" mass="86672">MARATKYKTAPSPQKTPIKVPLNDDRQEKAIRRHAQQEAQRNSMRASTATATPARRRTMLAAGHDSPRTPSQDQDDMPDITGNAVTPGNRVMPLLANFEEWMKMATDNKINANNSWNFALIDYFHEMSLLKEGDGVNFQKASCTLDGCVKIYTSRVDSVATDTGKLLSGLAENASKKPRGDGHGADEADDDGEGEDGEDGEGGHKKRKKRAARSAEATLASSFAQLQNKKMELEFSVDPLFKKASADFDEGGAKGLLLNHLAIDGRGRIVFDSSDDANDATSDDTRATPAPEHGHMQQNHSQASDAIDVDISGLAARYFPDLSQLDRQDVCPSMKTFDLGNVNGSMHLPFLSAPDDSANQDEAQDEQDEAGNRSGLFLDDDNPMGFDDDDDVNVGGFDLPPETGFGEGGEVWVRQAIQNPQARVYTMGLEGDEEPDSADGALGTGAQYGVSMMHGRDQEQENILTYFDQALNKSWAGPEHWRISRVKHSAKATAPTKRREREPFEIDFAAPMAQTLADMLYTPATSNSTISLPKAQWKSKSRNLLPDDKHFNSKQLLRLFLKPKARMDSRKGGRRAQAQSGDPARVDEAYWANQGQEGDVADLQGNYDADFFQDDGLPMPGGPIDDDDVFADARDHFSPPPDAPEATLPMDGMLPSSQTDAFGAQLVTQSRRFRPEYVQYAKHAKKVDVKRLKDELWKGIGFEGISGPPQPNVPDDPANKAVDGSLTFTDVVNSLQAVYPKQTMADISTSYCFICLLHLANEQGLVIENQDKYENLTIRKDFTADLDVGGA</sequence>
<dbReference type="Pfam" id="PF05786">
    <property type="entry name" value="Cnd2"/>
    <property type="match status" value="1"/>
</dbReference>
<evidence type="ECO:0000256" key="2">
    <source>
        <dbReference type="ARBA" id="ARBA00004496"/>
    </source>
</evidence>
<feature type="compositionally biased region" description="Basic and acidic residues" evidence="12">
    <location>
        <begin position="174"/>
        <end position="186"/>
    </location>
</feature>
<dbReference type="Proteomes" id="UP001578633">
    <property type="component" value="Chromosome 8"/>
</dbReference>
<gene>
    <name evidence="13" type="ORF">ACET3X_008007</name>
</gene>
<comment type="subcellular location">
    <subcellularLocation>
        <location evidence="1">Chromosome</location>
    </subcellularLocation>
    <subcellularLocation>
        <location evidence="2">Cytoplasm</location>
    </subcellularLocation>
</comment>
<evidence type="ECO:0000256" key="6">
    <source>
        <dbReference type="ARBA" id="ARBA00022490"/>
    </source>
</evidence>
<keyword evidence="5" id="KW-0158">Chromosome</keyword>
<dbReference type="RefSeq" id="XP_069303609.1">
    <property type="nucleotide sequence ID" value="XM_069454462.1"/>
</dbReference>
<evidence type="ECO:0000256" key="4">
    <source>
        <dbReference type="ARBA" id="ARBA00016065"/>
    </source>
</evidence>
<feature type="region of interest" description="Disordered" evidence="12">
    <location>
        <begin position="1"/>
        <end position="88"/>
    </location>
</feature>
<accession>A0ABR3UAM6</accession>
<evidence type="ECO:0000256" key="9">
    <source>
        <dbReference type="ARBA" id="ARBA00023067"/>
    </source>
</evidence>
<dbReference type="PANTHER" id="PTHR13108">
    <property type="entry name" value="CONDENSIN COMPLEX SUBUNIT 2"/>
    <property type="match status" value="1"/>
</dbReference>
<comment type="caution">
    <text evidence="13">The sequence shown here is derived from an EMBL/GenBank/DDBJ whole genome shotgun (WGS) entry which is preliminary data.</text>
</comment>
<dbReference type="PANTHER" id="PTHR13108:SF9">
    <property type="entry name" value="CONDENSIN COMPLEX SUBUNIT 2"/>
    <property type="match status" value="1"/>
</dbReference>
<name>A0ABR3UAM6_9PLEO</name>
<evidence type="ECO:0000256" key="1">
    <source>
        <dbReference type="ARBA" id="ARBA00004286"/>
    </source>
</evidence>
<evidence type="ECO:0000256" key="11">
    <source>
        <dbReference type="PIRNR" id="PIRNR017126"/>
    </source>
</evidence>
<feature type="compositionally biased region" description="Acidic residues" evidence="12">
    <location>
        <begin position="273"/>
        <end position="282"/>
    </location>
</feature>
<feature type="compositionally biased region" description="Acidic residues" evidence="12">
    <location>
        <begin position="187"/>
        <end position="200"/>
    </location>
</feature>